<feature type="non-terminal residue" evidence="6">
    <location>
        <position position="148"/>
    </location>
</feature>
<dbReference type="PANTHER" id="PTHR11405:SF53">
    <property type="entry name" value="CARBAMOYL-PHOSPHATE SYNTHASE [AMMONIA], MITOCHONDRIAL"/>
    <property type="match status" value="1"/>
</dbReference>
<comment type="caution">
    <text evidence="6">The sequence shown here is derived from an EMBL/GenBank/DDBJ whole genome shotgun (WGS) entry which is preliminary data.</text>
</comment>
<evidence type="ECO:0000256" key="2">
    <source>
        <dbReference type="ARBA" id="ARBA00022598"/>
    </source>
</evidence>
<dbReference type="Proteomes" id="UP000230790">
    <property type="component" value="Unassembled WGS sequence"/>
</dbReference>
<feature type="non-terminal residue" evidence="6">
    <location>
        <position position="1"/>
    </location>
</feature>
<keyword evidence="4" id="KW-0067">ATP-binding</keyword>
<keyword evidence="2 6" id="KW-0436">Ligase</keyword>
<name>A0A2M8Q794_9CHLR</name>
<dbReference type="GO" id="GO:0006541">
    <property type="term" value="P:glutamine metabolic process"/>
    <property type="evidence" value="ECO:0007669"/>
    <property type="project" value="TreeGrafter"/>
</dbReference>
<accession>A0A2M8Q794</accession>
<keyword evidence="3" id="KW-0547">Nucleotide-binding</keyword>
<dbReference type="PROSITE" id="PS51855">
    <property type="entry name" value="MGS"/>
    <property type="match status" value="1"/>
</dbReference>
<dbReference type="InterPro" id="IPR033937">
    <property type="entry name" value="MGS_CPS_CarB"/>
</dbReference>
<dbReference type="EC" id="6.3.5.5" evidence="1"/>
<dbReference type="Gene3D" id="3.40.50.1380">
    <property type="entry name" value="Methylglyoxal synthase-like domain"/>
    <property type="match status" value="1"/>
</dbReference>
<reference evidence="6 7" key="1">
    <citation type="submission" date="2017-11" db="EMBL/GenBank/DDBJ databases">
        <title>Evolution of Phototrophy in the Chloroflexi Phylum Driven by Horizontal Gene Transfer.</title>
        <authorList>
            <person name="Ward L.M."/>
            <person name="Hemp J."/>
            <person name="Shih P.M."/>
            <person name="Mcglynn S.E."/>
            <person name="Fischer W."/>
        </authorList>
    </citation>
    <scope>NUCLEOTIDE SEQUENCE [LARGE SCALE GENOMIC DNA]</scope>
    <source>
        <strain evidence="6">JP3_7</strain>
    </source>
</reference>
<dbReference type="GO" id="GO:0004088">
    <property type="term" value="F:carbamoyl-phosphate synthase (glutamine-hydrolyzing) activity"/>
    <property type="evidence" value="ECO:0007669"/>
    <property type="project" value="UniProtKB-EC"/>
</dbReference>
<evidence type="ECO:0000256" key="1">
    <source>
        <dbReference type="ARBA" id="ARBA00012738"/>
    </source>
</evidence>
<dbReference type="SUPFAM" id="SSF52335">
    <property type="entry name" value="Methylglyoxal synthase-like"/>
    <property type="match status" value="1"/>
</dbReference>
<feature type="domain" description="MGS-like" evidence="5">
    <location>
        <begin position="29"/>
        <end position="148"/>
    </location>
</feature>
<dbReference type="GO" id="GO:0005737">
    <property type="term" value="C:cytoplasm"/>
    <property type="evidence" value="ECO:0007669"/>
    <property type="project" value="TreeGrafter"/>
</dbReference>
<proteinExistence type="predicted"/>
<dbReference type="InterPro" id="IPR036914">
    <property type="entry name" value="MGS-like_dom_sf"/>
</dbReference>
<dbReference type="InterPro" id="IPR011607">
    <property type="entry name" value="MGS-like_dom"/>
</dbReference>
<evidence type="ECO:0000256" key="3">
    <source>
        <dbReference type="ARBA" id="ARBA00022741"/>
    </source>
</evidence>
<dbReference type="Gene3D" id="3.30.470.20">
    <property type="entry name" value="ATP-grasp fold, B domain"/>
    <property type="match status" value="1"/>
</dbReference>
<dbReference type="Pfam" id="PF02142">
    <property type="entry name" value="MGS"/>
    <property type="match status" value="1"/>
</dbReference>
<organism evidence="6 7">
    <name type="scientific">Candidatus Thermofonsia Clade 3 bacterium</name>
    <dbReference type="NCBI Taxonomy" id="2364212"/>
    <lineage>
        <taxon>Bacteria</taxon>
        <taxon>Bacillati</taxon>
        <taxon>Chloroflexota</taxon>
        <taxon>Candidatus Thermofontia</taxon>
        <taxon>Candidatus Thermofonsia Clade 3</taxon>
    </lineage>
</organism>
<protein>
    <recommendedName>
        <fullName evidence="1">carbamoyl-phosphate synthase (glutamine-hydrolyzing)</fullName>
        <ecNumber evidence="1">6.3.5.5</ecNumber>
    </recommendedName>
</protein>
<evidence type="ECO:0000313" key="7">
    <source>
        <dbReference type="Proteomes" id="UP000230790"/>
    </source>
</evidence>
<evidence type="ECO:0000259" key="5">
    <source>
        <dbReference type="PROSITE" id="PS51855"/>
    </source>
</evidence>
<dbReference type="CDD" id="cd01424">
    <property type="entry name" value="MGS_CPS_II"/>
    <property type="match status" value="1"/>
</dbReference>
<dbReference type="PANTHER" id="PTHR11405">
    <property type="entry name" value="CARBAMOYLTRANSFERASE FAMILY MEMBER"/>
    <property type="match status" value="1"/>
</dbReference>
<dbReference type="SMART" id="SM00851">
    <property type="entry name" value="MGS"/>
    <property type="match status" value="1"/>
</dbReference>
<evidence type="ECO:0000313" key="6">
    <source>
        <dbReference type="EMBL" id="PJF45676.1"/>
    </source>
</evidence>
<evidence type="ECO:0000256" key="4">
    <source>
        <dbReference type="ARBA" id="ARBA00022840"/>
    </source>
</evidence>
<dbReference type="EMBL" id="PGTN01000860">
    <property type="protein sequence ID" value="PJF45676.1"/>
    <property type="molecule type" value="Genomic_DNA"/>
</dbReference>
<sequence length="148" mass="15378">PEMKSTGEGMGSGATFGEAFAKAQMACNSHLPTSGNAFLSVNDRDKANLLPIARDLAALGFKLLATSGTAAFLQQHGLDVKPIYKVNEGRPNAVDYIKNGEIALIVNTPLGKASFFDEVAIRRAAIVYGVPTLTTLSGAAAAVQAIQA</sequence>
<dbReference type="GO" id="GO:0005524">
    <property type="term" value="F:ATP binding"/>
    <property type="evidence" value="ECO:0007669"/>
    <property type="project" value="UniProtKB-KW"/>
</dbReference>
<dbReference type="AlphaFoldDB" id="A0A2M8Q794"/>
<gene>
    <name evidence="6" type="primary">carB</name>
    <name evidence="6" type="ORF">CUN48_17680</name>
</gene>